<feature type="transmembrane region" description="Helical" evidence="11">
    <location>
        <begin position="135"/>
        <end position="156"/>
    </location>
</feature>
<accession>A0AAU9VWY9</accession>
<keyword evidence="6" id="KW-0931">ER-Golgi transport</keyword>
<evidence type="ECO:0000313" key="13">
    <source>
        <dbReference type="Proteomes" id="UP001159428"/>
    </source>
</evidence>
<evidence type="ECO:0000256" key="6">
    <source>
        <dbReference type="ARBA" id="ARBA00022892"/>
    </source>
</evidence>
<sequence length="229" mass="26455">MNIFRLAGDLSHLLAILVLLWKIWKTRSCAGLSGKSQILFALVFSTRYLDLVLTFISVYNTVMKIIYLVCSFGTVYLMLVKFKATYDSNHDTFRIEFLLIPVAGLACLVNHEFSVLEYQQWQKLPHPPFQVAIEILWTFSIYLESVAILPQLFMISKTGEAETITSHYLFALGAYRALYIVNWIYRYYFEGFYDFIAIVAGCVQTALYCDFFYLYITKVLKGKSLKLPA</sequence>
<dbReference type="PRINTS" id="PR00660">
    <property type="entry name" value="ERLUMENR"/>
</dbReference>
<evidence type="ECO:0000256" key="2">
    <source>
        <dbReference type="ARBA" id="ARBA00010120"/>
    </source>
</evidence>
<dbReference type="AlphaFoldDB" id="A0AAU9VWY9"/>
<name>A0AAU9VWY9_9CNID</name>
<feature type="transmembrane region" description="Helical" evidence="11">
    <location>
        <begin position="195"/>
        <end position="216"/>
    </location>
</feature>
<dbReference type="GO" id="GO:0005789">
    <property type="term" value="C:endoplasmic reticulum membrane"/>
    <property type="evidence" value="ECO:0007669"/>
    <property type="project" value="UniProtKB-SubCell"/>
</dbReference>
<dbReference type="PROSITE" id="PS00951">
    <property type="entry name" value="ER_LUMEN_RECEPTOR_1"/>
    <property type="match status" value="1"/>
</dbReference>
<evidence type="ECO:0000313" key="12">
    <source>
        <dbReference type="EMBL" id="CAH3040024.1"/>
    </source>
</evidence>
<evidence type="ECO:0000256" key="8">
    <source>
        <dbReference type="ARBA" id="ARBA00022989"/>
    </source>
</evidence>
<proteinExistence type="inferred from homology"/>
<dbReference type="InterPro" id="IPR000133">
    <property type="entry name" value="ER_ret_rcpt"/>
</dbReference>
<protein>
    <recommendedName>
        <fullName evidence="11">ER lumen protein-retaining receptor</fullName>
    </recommendedName>
</protein>
<dbReference type="PANTHER" id="PTHR10585">
    <property type="entry name" value="ER LUMEN PROTEIN RETAINING RECEPTOR"/>
    <property type="match status" value="1"/>
</dbReference>
<dbReference type="PROSITE" id="PS00952">
    <property type="entry name" value="ER_LUMEN_RECEPTOR_2"/>
    <property type="match status" value="1"/>
</dbReference>
<comment type="caution">
    <text evidence="11">Lacks conserved residue(s) required for the propagation of feature annotation.</text>
</comment>
<comment type="caution">
    <text evidence="12">The sequence shown here is derived from an EMBL/GenBank/DDBJ whole genome shotgun (WGS) entry which is preliminary data.</text>
</comment>
<evidence type="ECO:0000256" key="7">
    <source>
        <dbReference type="ARBA" id="ARBA00022927"/>
    </source>
</evidence>
<evidence type="ECO:0000256" key="1">
    <source>
        <dbReference type="ARBA" id="ARBA00004477"/>
    </source>
</evidence>
<comment type="similarity">
    <text evidence="2 11">Belongs to the ERD2 family.</text>
</comment>
<keyword evidence="13" id="KW-1185">Reference proteome</keyword>
<keyword evidence="9 11" id="KW-0472">Membrane</keyword>
<dbReference type="EMBL" id="CALNXJ010000005">
    <property type="protein sequence ID" value="CAH3040024.1"/>
    <property type="molecule type" value="Genomic_DNA"/>
</dbReference>
<evidence type="ECO:0000256" key="4">
    <source>
        <dbReference type="ARBA" id="ARBA00022692"/>
    </source>
</evidence>
<keyword evidence="10 11" id="KW-0675">Receptor</keyword>
<evidence type="ECO:0000256" key="11">
    <source>
        <dbReference type="RuleBase" id="RU000634"/>
    </source>
</evidence>
<comment type="subcellular location">
    <subcellularLocation>
        <location evidence="1 11">Endoplasmic reticulum membrane</location>
        <topology evidence="1 11">Multi-pass membrane protein</topology>
    </subcellularLocation>
</comment>
<evidence type="ECO:0000256" key="10">
    <source>
        <dbReference type="ARBA" id="ARBA00023170"/>
    </source>
</evidence>
<gene>
    <name evidence="12" type="ORF">PMEA_00025633</name>
</gene>
<evidence type="ECO:0000256" key="3">
    <source>
        <dbReference type="ARBA" id="ARBA00022448"/>
    </source>
</evidence>
<reference evidence="12 13" key="1">
    <citation type="submission" date="2022-05" db="EMBL/GenBank/DDBJ databases">
        <authorList>
            <consortium name="Genoscope - CEA"/>
            <person name="William W."/>
        </authorList>
    </citation>
    <scope>NUCLEOTIDE SEQUENCE [LARGE SCALE GENOMIC DNA]</scope>
</reference>
<keyword evidence="5 11" id="KW-0256">Endoplasmic reticulum</keyword>
<feature type="transmembrane region" description="Helical" evidence="11">
    <location>
        <begin position="168"/>
        <end position="189"/>
    </location>
</feature>
<keyword evidence="7 11" id="KW-0653">Protein transport</keyword>
<feature type="transmembrane region" description="Helical" evidence="11">
    <location>
        <begin position="96"/>
        <end position="115"/>
    </location>
</feature>
<evidence type="ECO:0000256" key="9">
    <source>
        <dbReference type="ARBA" id="ARBA00023136"/>
    </source>
</evidence>
<dbReference type="Proteomes" id="UP001159428">
    <property type="component" value="Unassembled WGS sequence"/>
</dbReference>
<dbReference type="GO" id="GO:0016192">
    <property type="term" value="P:vesicle-mediated transport"/>
    <property type="evidence" value="ECO:0007669"/>
    <property type="project" value="UniProtKB-KW"/>
</dbReference>
<evidence type="ECO:0000256" key="5">
    <source>
        <dbReference type="ARBA" id="ARBA00022824"/>
    </source>
</evidence>
<keyword evidence="4 11" id="KW-0812">Transmembrane</keyword>
<dbReference type="Pfam" id="PF00810">
    <property type="entry name" value="ER_lumen_recept"/>
    <property type="match status" value="1"/>
</dbReference>
<keyword evidence="8 11" id="KW-1133">Transmembrane helix</keyword>
<dbReference type="GO" id="GO:0015031">
    <property type="term" value="P:protein transport"/>
    <property type="evidence" value="ECO:0007669"/>
    <property type="project" value="UniProtKB-KW"/>
</dbReference>
<dbReference type="GO" id="GO:0046923">
    <property type="term" value="F:ER retention sequence binding"/>
    <property type="evidence" value="ECO:0007669"/>
    <property type="project" value="InterPro"/>
</dbReference>
<dbReference type="GO" id="GO:0006621">
    <property type="term" value="P:protein retention in ER lumen"/>
    <property type="evidence" value="ECO:0007669"/>
    <property type="project" value="InterPro"/>
</dbReference>
<organism evidence="12 13">
    <name type="scientific">Pocillopora meandrina</name>
    <dbReference type="NCBI Taxonomy" id="46732"/>
    <lineage>
        <taxon>Eukaryota</taxon>
        <taxon>Metazoa</taxon>
        <taxon>Cnidaria</taxon>
        <taxon>Anthozoa</taxon>
        <taxon>Hexacorallia</taxon>
        <taxon>Scleractinia</taxon>
        <taxon>Astrocoeniina</taxon>
        <taxon>Pocilloporidae</taxon>
        <taxon>Pocillopora</taxon>
    </lineage>
</organism>
<feature type="transmembrane region" description="Helical" evidence="11">
    <location>
        <begin position="65"/>
        <end position="84"/>
    </location>
</feature>
<keyword evidence="3 11" id="KW-0813">Transport</keyword>